<dbReference type="RefSeq" id="WP_188942738.1">
    <property type="nucleotide sequence ID" value="NZ_BMNA01000005.1"/>
</dbReference>
<dbReference type="Proteomes" id="UP000655208">
    <property type="component" value="Unassembled WGS sequence"/>
</dbReference>
<gene>
    <name evidence="1" type="ORF">GCM10011594_29250</name>
</gene>
<dbReference type="AlphaFoldDB" id="A0A917T2B5"/>
<evidence type="ECO:0008006" key="3">
    <source>
        <dbReference type="Google" id="ProtNLM"/>
    </source>
</evidence>
<evidence type="ECO:0000313" key="2">
    <source>
        <dbReference type="Proteomes" id="UP000655208"/>
    </source>
</evidence>
<accession>A0A917T2B5</accession>
<protein>
    <recommendedName>
        <fullName evidence="3">DUF3349 domain-containing protein</fullName>
    </recommendedName>
</protein>
<dbReference type="Gene3D" id="1.10.10.2390">
    <property type="match status" value="1"/>
</dbReference>
<dbReference type="Gene3D" id="6.10.140.2080">
    <property type="match status" value="1"/>
</dbReference>
<organism evidence="1 2">
    <name type="scientific">Nakamurella endophytica</name>
    <dbReference type="NCBI Taxonomy" id="1748367"/>
    <lineage>
        <taxon>Bacteria</taxon>
        <taxon>Bacillati</taxon>
        <taxon>Actinomycetota</taxon>
        <taxon>Actinomycetes</taxon>
        <taxon>Nakamurellales</taxon>
        <taxon>Nakamurellaceae</taxon>
        <taxon>Nakamurella</taxon>
    </lineage>
</organism>
<comment type="caution">
    <text evidence="1">The sequence shown here is derived from an EMBL/GenBank/DDBJ whole genome shotgun (WGS) entry which is preliminary data.</text>
</comment>
<evidence type="ECO:0000313" key="1">
    <source>
        <dbReference type="EMBL" id="GGM07431.1"/>
    </source>
</evidence>
<name>A0A917T2B5_9ACTN</name>
<reference evidence="1" key="1">
    <citation type="journal article" date="2014" name="Int. J. Syst. Evol. Microbiol.">
        <title>Complete genome sequence of Corynebacterium casei LMG S-19264T (=DSM 44701T), isolated from a smear-ripened cheese.</title>
        <authorList>
            <consortium name="US DOE Joint Genome Institute (JGI-PGF)"/>
            <person name="Walter F."/>
            <person name="Albersmeier A."/>
            <person name="Kalinowski J."/>
            <person name="Ruckert C."/>
        </authorList>
    </citation>
    <scope>NUCLEOTIDE SEQUENCE</scope>
    <source>
        <strain evidence="1">CGMCC 4.7308</strain>
    </source>
</reference>
<reference evidence="1" key="2">
    <citation type="submission" date="2020-09" db="EMBL/GenBank/DDBJ databases">
        <authorList>
            <person name="Sun Q."/>
            <person name="Zhou Y."/>
        </authorList>
    </citation>
    <scope>NUCLEOTIDE SEQUENCE</scope>
    <source>
        <strain evidence="1">CGMCC 4.7308</strain>
    </source>
</reference>
<sequence>MIERPAFLRAVMGWLRAGYPSGVPEQDYVPLLALLRRRVTDEEIAWIVGQLTEGGRPPFGTADIGVLITKVTQDMPHAEDEARVRDRLEAAGWAVETTGR</sequence>
<keyword evidence="2" id="KW-1185">Reference proteome</keyword>
<dbReference type="EMBL" id="BMNA01000005">
    <property type="protein sequence ID" value="GGM07431.1"/>
    <property type="molecule type" value="Genomic_DNA"/>
</dbReference>
<proteinExistence type="predicted"/>
<dbReference type="InterPro" id="IPR021784">
    <property type="entry name" value="DUF3349"/>
</dbReference>
<dbReference type="Pfam" id="PF11829">
    <property type="entry name" value="DUF3349"/>
    <property type="match status" value="1"/>
</dbReference>